<dbReference type="PATRIC" id="fig|1121939.11.peg.3497"/>
<feature type="chain" id="PRO_5004498505" description="Polysaccharide lyase 14 domain-containing protein" evidence="1">
    <location>
        <begin position="36"/>
        <end position="298"/>
    </location>
</feature>
<keyword evidence="4" id="KW-1185">Reference proteome</keyword>
<evidence type="ECO:0000259" key="2">
    <source>
        <dbReference type="Pfam" id="PF21294"/>
    </source>
</evidence>
<evidence type="ECO:0000313" key="4">
    <source>
        <dbReference type="Proteomes" id="UP000014463"/>
    </source>
</evidence>
<feature type="signal peptide" evidence="1">
    <location>
        <begin position="1"/>
        <end position="35"/>
    </location>
</feature>
<dbReference type="PANTHER" id="PTHR40124">
    <property type="match status" value="1"/>
</dbReference>
<gene>
    <name evidence="3" type="ORF">L861_12180</name>
</gene>
<protein>
    <recommendedName>
        <fullName evidence="2">Polysaccharide lyase 14 domain-containing protein</fullName>
    </recommendedName>
</protein>
<name>S2KH98_LITA3</name>
<feature type="domain" description="Polysaccharide lyase 14" evidence="2">
    <location>
        <begin position="102"/>
        <end position="291"/>
    </location>
</feature>
<dbReference type="AlphaFoldDB" id="S2KH98"/>
<evidence type="ECO:0000256" key="1">
    <source>
        <dbReference type="SAM" id="SignalP"/>
    </source>
</evidence>
<dbReference type="PANTHER" id="PTHR40124:SF1">
    <property type="entry name" value="DISAGGREGATASE RELATED REPEAT PROTEIN"/>
    <property type="match status" value="1"/>
</dbReference>
<organism evidence="3 4">
    <name type="scientific">Litchfieldella anticariensis (strain DSM 16096 / CECT 5854 / CIP 108499 / LMG 22089 / FP35)</name>
    <name type="common">Halomonas anticariensis</name>
    <dbReference type="NCBI Taxonomy" id="1121939"/>
    <lineage>
        <taxon>Bacteria</taxon>
        <taxon>Pseudomonadati</taxon>
        <taxon>Pseudomonadota</taxon>
        <taxon>Gammaproteobacteria</taxon>
        <taxon>Oceanospirillales</taxon>
        <taxon>Halomonadaceae</taxon>
        <taxon>Litchfieldella</taxon>
    </lineage>
</organism>
<keyword evidence="1" id="KW-0732">Signal</keyword>
<dbReference type="STRING" id="1121939.L861_12180"/>
<proteinExistence type="predicted"/>
<accession>S2KH98</accession>
<dbReference type="Pfam" id="PF21294">
    <property type="entry name" value="Polysacc_lyase_14"/>
    <property type="match status" value="1"/>
</dbReference>
<dbReference type="EMBL" id="ASTJ01000036">
    <property type="protein sequence ID" value="EPC01325.1"/>
    <property type="molecule type" value="Genomic_DNA"/>
</dbReference>
<sequence length="298" mass="32205">MPGQHPKTSPSRHTTAAALLAATTVTAMTAPLALAEDVENGDLGIPQVTPCSERYPLIASPVPALDSDTPQDAVRQGFGTQSDWGTEDNVEILSSDATGLGEPGMRVLYPEGTSSPSDTEEGGAGFYSKAPPSDRACLQYKVRFEPGFDFVKGGKLPGLYGGEAPSGGTEADGENGFSMRFMWREGGQGELYEYVVNTDEDYGASIGRGLWHFPTGQWVTIEQEIILNTPDQEDGVARVWIDGRPILEQQGIVYRTTENVAIDGLMFSTFFGGDGEDWRTPRDQTIDFAAFRFYAPAQ</sequence>
<dbReference type="Proteomes" id="UP000014463">
    <property type="component" value="Unassembled WGS sequence"/>
</dbReference>
<dbReference type="eggNOG" id="ENOG502ZBB1">
    <property type="taxonomic scope" value="Bacteria"/>
</dbReference>
<evidence type="ECO:0000313" key="3">
    <source>
        <dbReference type="EMBL" id="EPC01325.1"/>
    </source>
</evidence>
<dbReference type="InterPro" id="IPR048958">
    <property type="entry name" value="Polysacc_lyase_14"/>
</dbReference>
<reference evidence="3 4" key="1">
    <citation type="journal article" date="2013" name="Genome Announc.">
        <title>Draft genome sequence of the moderately halophilic gammaproteobacterium Halomonas anticariensis FP35.</title>
        <authorList>
            <person name="Tahrioui A."/>
            <person name="Quesada E."/>
            <person name="Llamas I."/>
        </authorList>
    </citation>
    <scope>NUCLEOTIDE SEQUENCE [LARGE SCALE GENOMIC DNA]</scope>
    <source>
        <strain evidence="4">DSM 16096 / CECT 5854 / LMG 22089 / FP35</strain>
    </source>
</reference>
<dbReference type="OrthoDB" id="7552220at2"/>
<comment type="caution">
    <text evidence="3">The sequence shown here is derived from an EMBL/GenBank/DDBJ whole genome shotgun (WGS) entry which is preliminary data.</text>
</comment>
<dbReference type="Gene3D" id="2.60.120.200">
    <property type="match status" value="1"/>
</dbReference>